<keyword evidence="2" id="KW-0472">Membrane</keyword>
<keyword evidence="2" id="KW-1133">Transmembrane helix</keyword>
<organism evidence="3 4">
    <name type="scientific">Paralvinella palmiformis</name>
    <dbReference type="NCBI Taxonomy" id="53620"/>
    <lineage>
        <taxon>Eukaryota</taxon>
        <taxon>Metazoa</taxon>
        <taxon>Spiralia</taxon>
        <taxon>Lophotrochozoa</taxon>
        <taxon>Annelida</taxon>
        <taxon>Polychaeta</taxon>
        <taxon>Sedentaria</taxon>
        <taxon>Canalipalpata</taxon>
        <taxon>Terebellida</taxon>
        <taxon>Terebelliformia</taxon>
        <taxon>Alvinellidae</taxon>
        <taxon>Paralvinella</taxon>
    </lineage>
</organism>
<keyword evidence="2" id="KW-0812">Transmembrane</keyword>
<evidence type="ECO:0000313" key="4">
    <source>
        <dbReference type="Proteomes" id="UP001208570"/>
    </source>
</evidence>
<feature type="transmembrane region" description="Helical" evidence="2">
    <location>
        <begin position="143"/>
        <end position="166"/>
    </location>
</feature>
<evidence type="ECO:0000256" key="2">
    <source>
        <dbReference type="SAM" id="Phobius"/>
    </source>
</evidence>
<protein>
    <submittedName>
        <fullName evidence="3">Uncharacterized protein</fullName>
    </submittedName>
</protein>
<dbReference type="Proteomes" id="UP001208570">
    <property type="component" value="Unassembled WGS sequence"/>
</dbReference>
<comment type="caution">
    <text evidence="3">The sequence shown here is derived from an EMBL/GenBank/DDBJ whole genome shotgun (WGS) entry which is preliminary data.</text>
</comment>
<feature type="region of interest" description="Disordered" evidence="1">
    <location>
        <begin position="18"/>
        <end position="64"/>
    </location>
</feature>
<sequence>MVHVKPIVRNDDVGAVVYDNPPPIHDTSSSASSKFRQHSASWPYPDQVSRHASKTDLNPSFGMHGSSPVEGVSFKPSFDLTVFTTVGSVSLAPTEDRDALKTRELLPRISSTAADKVVDTSSRKNTLEDKNLHPDNPDPEDSMTVTVIAAGAIGSVLLIVVVGVLIKFAMKRSHPRQAWRRRHPPSVLRRHPYLHKHPSLT</sequence>
<proteinExistence type="predicted"/>
<feature type="region of interest" description="Disordered" evidence="1">
    <location>
        <begin position="113"/>
        <end position="140"/>
    </location>
</feature>
<accession>A0AAD9JX05</accession>
<gene>
    <name evidence="3" type="ORF">LSH36_133g01011</name>
</gene>
<feature type="compositionally biased region" description="Polar residues" evidence="1">
    <location>
        <begin position="26"/>
        <end position="40"/>
    </location>
</feature>
<keyword evidence="4" id="KW-1185">Reference proteome</keyword>
<reference evidence="3" key="1">
    <citation type="journal article" date="2023" name="Mol. Biol. Evol.">
        <title>Third-Generation Sequencing Reveals the Adaptive Role of the Epigenome in Three Deep-Sea Polychaetes.</title>
        <authorList>
            <person name="Perez M."/>
            <person name="Aroh O."/>
            <person name="Sun Y."/>
            <person name="Lan Y."/>
            <person name="Juniper S.K."/>
            <person name="Young C.R."/>
            <person name="Angers B."/>
            <person name="Qian P.Y."/>
        </authorList>
    </citation>
    <scope>NUCLEOTIDE SEQUENCE</scope>
    <source>
        <strain evidence="3">P08H-3</strain>
    </source>
</reference>
<name>A0AAD9JX05_9ANNE</name>
<feature type="region of interest" description="Disordered" evidence="1">
    <location>
        <begin position="175"/>
        <end position="201"/>
    </location>
</feature>
<dbReference type="AlphaFoldDB" id="A0AAD9JX05"/>
<feature type="compositionally biased region" description="Basic and acidic residues" evidence="1">
    <location>
        <begin position="116"/>
        <end position="136"/>
    </location>
</feature>
<evidence type="ECO:0000256" key="1">
    <source>
        <dbReference type="SAM" id="MobiDB-lite"/>
    </source>
</evidence>
<evidence type="ECO:0000313" key="3">
    <source>
        <dbReference type="EMBL" id="KAK2160431.1"/>
    </source>
</evidence>
<dbReference type="EMBL" id="JAODUP010000133">
    <property type="protein sequence ID" value="KAK2160431.1"/>
    <property type="molecule type" value="Genomic_DNA"/>
</dbReference>